<dbReference type="EMBL" id="AGNK02000653">
    <property type="status" value="NOT_ANNOTATED_CDS"/>
    <property type="molecule type" value="Genomic_DNA"/>
</dbReference>
<dbReference type="SUPFAM" id="SSF81383">
    <property type="entry name" value="F-box domain"/>
    <property type="match status" value="1"/>
</dbReference>
<dbReference type="Proteomes" id="UP000004995">
    <property type="component" value="Unassembled WGS sequence"/>
</dbReference>
<accession>K4A2R5</accession>
<protein>
    <recommendedName>
        <fullName evidence="3">F-box domain-containing protein</fullName>
    </recommendedName>
</protein>
<keyword evidence="2" id="KW-1185">Reference proteome</keyword>
<evidence type="ECO:0008006" key="3">
    <source>
        <dbReference type="Google" id="ProtNLM"/>
    </source>
</evidence>
<evidence type="ECO:0000313" key="2">
    <source>
        <dbReference type="Proteomes" id="UP000004995"/>
    </source>
</evidence>
<dbReference type="AlphaFoldDB" id="K4A2R5"/>
<evidence type="ECO:0000313" key="1">
    <source>
        <dbReference type="EnsemblPlants" id="KQL22315"/>
    </source>
</evidence>
<dbReference type="Gramene" id="KQL22315">
    <property type="protein sequence ID" value="KQL22315"/>
    <property type="gene ID" value="SETIT_033167mg"/>
</dbReference>
<proteinExistence type="predicted"/>
<dbReference type="PANTHER" id="PTHR32133">
    <property type="entry name" value="OS07G0120400 PROTEIN"/>
    <property type="match status" value="1"/>
</dbReference>
<dbReference type="HOGENOM" id="CLU_017945_4_2_1"/>
<reference evidence="2" key="1">
    <citation type="journal article" date="2012" name="Nat. Biotechnol.">
        <title>Reference genome sequence of the model plant Setaria.</title>
        <authorList>
            <person name="Bennetzen J.L."/>
            <person name="Schmutz J."/>
            <person name="Wang H."/>
            <person name="Percifield R."/>
            <person name="Hawkins J."/>
            <person name="Pontaroli A.C."/>
            <person name="Estep M."/>
            <person name="Feng L."/>
            <person name="Vaughn J.N."/>
            <person name="Grimwood J."/>
            <person name="Jenkins J."/>
            <person name="Barry K."/>
            <person name="Lindquist E."/>
            <person name="Hellsten U."/>
            <person name="Deshpande S."/>
            <person name="Wang X."/>
            <person name="Wu X."/>
            <person name="Mitros T."/>
            <person name="Triplett J."/>
            <person name="Yang X."/>
            <person name="Ye C.Y."/>
            <person name="Mauro-Herrera M."/>
            <person name="Wang L."/>
            <person name="Li P."/>
            <person name="Sharma M."/>
            <person name="Sharma R."/>
            <person name="Ronald P.C."/>
            <person name="Panaud O."/>
            <person name="Kellogg E.A."/>
            <person name="Brutnell T.P."/>
            <person name="Doust A.N."/>
            <person name="Tuskan G.A."/>
            <person name="Rokhsar D."/>
            <person name="Devos K.M."/>
        </authorList>
    </citation>
    <scope>NUCLEOTIDE SEQUENCE [LARGE SCALE GENOMIC DNA]</scope>
    <source>
        <strain evidence="2">cv. Yugu1</strain>
    </source>
</reference>
<reference evidence="1" key="2">
    <citation type="submission" date="2018-08" db="UniProtKB">
        <authorList>
            <consortium name="EnsemblPlants"/>
        </authorList>
    </citation>
    <scope>IDENTIFICATION</scope>
    <source>
        <strain evidence="1">Yugu1</strain>
    </source>
</reference>
<dbReference type="InParanoid" id="K4A2R5"/>
<dbReference type="PANTHER" id="PTHR32133:SF314">
    <property type="entry name" value="F-BOX DOMAIN-CONTAINING PROTEIN"/>
    <property type="match status" value="1"/>
</dbReference>
<dbReference type="InterPro" id="IPR036047">
    <property type="entry name" value="F-box-like_dom_sf"/>
</dbReference>
<dbReference type="OMA" id="NITFACT"/>
<dbReference type="EnsemblPlants" id="KQL22315">
    <property type="protein sequence ID" value="KQL22315"/>
    <property type="gene ID" value="SETIT_033167mg"/>
</dbReference>
<sequence>MAKLVEETILLRVPPDNPACLTRASLVSKPWCRLLSDPTFGRCYCTFHRAPPCSASFTITYARLMIVPVGAYSTDAMGGNLVVWDPTTGKQQRLPEPPVELGAYNAAVLCAVRGCDHLDCRGDPFFVILVGYNQVLWLHLYSSEAGAWIASSHLVKFELQVFGIIE</sequence>
<name>K4A2R5_SETIT</name>
<organism evidence="1 2">
    <name type="scientific">Setaria italica</name>
    <name type="common">Foxtail millet</name>
    <name type="synonym">Panicum italicum</name>
    <dbReference type="NCBI Taxonomy" id="4555"/>
    <lineage>
        <taxon>Eukaryota</taxon>
        <taxon>Viridiplantae</taxon>
        <taxon>Streptophyta</taxon>
        <taxon>Embryophyta</taxon>
        <taxon>Tracheophyta</taxon>
        <taxon>Spermatophyta</taxon>
        <taxon>Magnoliopsida</taxon>
        <taxon>Liliopsida</taxon>
        <taxon>Poales</taxon>
        <taxon>Poaceae</taxon>
        <taxon>PACMAD clade</taxon>
        <taxon>Panicoideae</taxon>
        <taxon>Panicodae</taxon>
        <taxon>Paniceae</taxon>
        <taxon>Cenchrinae</taxon>
        <taxon>Setaria</taxon>
    </lineage>
</organism>